<proteinExistence type="predicted"/>
<organism evidence="1">
    <name type="scientific">uncultured Thermomicrobiales bacterium</name>
    <dbReference type="NCBI Taxonomy" id="1645740"/>
    <lineage>
        <taxon>Bacteria</taxon>
        <taxon>Pseudomonadati</taxon>
        <taxon>Thermomicrobiota</taxon>
        <taxon>Thermomicrobia</taxon>
        <taxon>Thermomicrobiales</taxon>
        <taxon>environmental samples</taxon>
    </lineage>
</organism>
<dbReference type="AlphaFoldDB" id="A0A6J4UV15"/>
<feature type="non-terminal residue" evidence="1">
    <location>
        <position position="77"/>
    </location>
</feature>
<name>A0A6J4UV15_9BACT</name>
<accession>A0A6J4UV15</accession>
<sequence>AAAGDRRRCVRVEVTVRAREESRRPGAGADRRAGTCRLSAAVPGWGAMAARFFPSMRGCRNKRCAGCRSVHRRMAGH</sequence>
<gene>
    <name evidence="1" type="ORF">AVDCRST_MAG87-1429</name>
</gene>
<evidence type="ECO:0000313" key="1">
    <source>
        <dbReference type="EMBL" id="CAA9559069.1"/>
    </source>
</evidence>
<protein>
    <submittedName>
        <fullName evidence="1">Uncharacterized protein</fullName>
    </submittedName>
</protein>
<dbReference type="EMBL" id="CADCWJ010000320">
    <property type="protein sequence ID" value="CAA9559069.1"/>
    <property type="molecule type" value="Genomic_DNA"/>
</dbReference>
<reference evidence="1" key="1">
    <citation type="submission" date="2020-02" db="EMBL/GenBank/DDBJ databases">
        <authorList>
            <person name="Meier V. D."/>
        </authorList>
    </citation>
    <scope>NUCLEOTIDE SEQUENCE</scope>
    <source>
        <strain evidence="1">AVDCRST_MAG87</strain>
    </source>
</reference>
<feature type="non-terminal residue" evidence="1">
    <location>
        <position position="1"/>
    </location>
</feature>